<dbReference type="NCBIfam" id="NF001095">
    <property type="entry name" value="PRK00124.1"/>
    <property type="match status" value="1"/>
</dbReference>
<reference evidence="2 3" key="1">
    <citation type="submission" date="2017-02" db="EMBL/GenBank/DDBJ databases">
        <title>Draft genome sequence of Moraxella lincolnii CCUG 9405T type strain.</title>
        <authorList>
            <person name="Salva-Serra F."/>
            <person name="Engstrom-Jakobsson H."/>
            <person name="Thorell K."/>
            <person name="Jaen-Luchoro D."/>
            <person name="Gonzales-Siles L."/>
            <person name="Karlsson R."/>
            <person name="Yazdan S."/>
            <person name="Boulund F."/>
            <person name="Johnning A."/>
            <person name="Engstrand L."/>
            <person name="Kristiansson E."/>
            <person name="Moore E."/>
        </authorList>
    </citation>
    <scope>NUCLEOTIDE SEQUENCE [LARGE SCALE GENOMIC DNA]</scope>
    <source>
        <strain evidence="2 3">CCUG 9405</strain>
    </source>
</reference>
<gene>
    <name evidence="2" type="ORF">B0682_07910</name>
</gene>
<dbReference type="CDD" id="cd18720">
    <property type="entry name" value="PIN_YqxD-like"/>
    <property type="match status" value="1"/>
</dbReference>
<evidence type="ECO:0000313" key="2">
    <source>
        <dbReference type="EMBL" id="OOS19857.1"/>
    </source>
</evidence>
<proteinExistence type="inferred from homology"/>
<dbReference type="PANTHER" id="PTHR35146">
    <property type="entry name" value="UPF0178 PROTEIN YAII"/>
    <property type="match status" value="1"/>
</dbReference>
<dbReference type="InterPro" id="IPR003791">
    <property type="entry name" value="UPF0178"/>
</dbReference>
<sequence length="130" mass="13999">MGMSIWVDADACPVIVRELIGKTAIRTQTPAIFVANQAIKLPKSPLIGLQVVEAGFDVADAHIVKHCQRGDLVITNDIPLASDAINKGASVITTRGQAYTADNIKQALNMRDFMDMMRGTGALNCFLKSN</sequence>
<accession>A0A1T0CBY8</accession>
<comment type="similarity">
    <text evidence="1">Belongs to the UPF0178 family.</text>
</comment>
<dbReference type="Proteomes" id="UP000191094">
    <property type="component" value="Unassembled WGS sequence"/>
</dbReference>
<keyword evidence="3" id="KW-1185">Reference proteome</keyword>
<protein>
    <submittedName>
        <fullName evidence="2">Uncharacterized protein</fullName>
    </submittedName>
</protein>
<name>A0A1T0CBY8_9GAMM</name>
<organism evidence="2 3">
    <name type="scientific">Lwoffella lincolnii</name>
    <dbReference type="NCBI Taxonomy" id="90241"/>
    <lineage>
        <taxon>Bacteria</taxon>
        <taxon>Pseudomonadati</taxon>
        <taxon>Pseudomonadota</taxon>
        <taxon>Gammaproteobacteria</taxon>
        <taxon>Moraxellales</taxon>
        <taxon>Moraxellaceae</taxon>
        <taxon>Lwoffella</taxon>
    </lineage>
</organism>
<comment type="caution">
    <text evidence="2">The sequence shown here is derived from an EMBL/GenBank/DDBJ whole genome shotgun (WGS) entry which is preliminary data.</text>
</comment>
<dbReference type="EMBL" id="MUYT01000012">
    <property type="protein sequence ID" value="OOS19857.1"/>
    <property type="molecule type" value="Genomic_DNA"/>
</dbReference>
<dbReference type="STRING" id="90241.B0682_07910"/>
<dbReference type="PANTHER" id="PTHR35146:SF1">
    <property type="entry name" value="UPF0178 PROTEIN YAII"/>
    <property type="match status" value="1"/>
</dbReference>
<evidence type="ECO:0000256" key="1">
    <source>
        <dbReference type="ARBA" id="ARBA00008522"/>
    </source>
</evidence>
<evidence type="ECO:0000313" key="3">
    <source>
        <dbReference type="Proteomes" id="UP000191094"/>
    </source>
</evidence>
<dbReference type="Pfam" id="PF02639">
    <property type="entry name" value="DUF188"/>
    <property type="match status" value="1"/>
</dbReference>
<dbReference type="AlphaFoldDB" id="A0A1T0CBY8"/>